<keyword evidence="1" id="KW-0433">Leucine-rich repeat</keyword>
<reference evidence="4 5" key="1">
    <citation type="submission" date="2021-02" db="EMBL/GenBank/DDBJ databases">
        <title>FDA dAtabase for Regulatory Grade micrObial Sequences (FDA-ARGOS): Supporting development and validation of Infectious Disease Dx tests.</title>
        <authorList>
            <person name="Carlson P."/>
            <person name="Fischbach M."/>
            <person name="Hastie J."/>
            <person name="Bilen M."/>
            <person name="Cheng A."/>
            <person name="Tallon L."/>
            <person name="Sadzewicz L."/>
            <person name="Zhao X."/>
            <person name="Boylan J."/>
            <person name="Ott S."/>
            <person name="Bowen H."/>
            <person name="Vavikolanu K."/>
            <person name="Mehta A."/>
            <person name="Aluvathingal J."/>
            <person name="Nadendla S."/>
            <person name="Yan Y."/>
            <person name="Sichtig H."/>
        </authorList>
    </citation>
    <scope>NUCLEOTIDE SEQUENCE [LARGE SCALE GENOMIC DNA]</scope>
    <source>
        <strain evidence="4 5">FDAARGOS_1229</strain>
    </source>
</reference>
<keyword evidence="5" id="KW-1185">Reference proteome</keyword>
<dbReference type="InterPro" id="IPR000601">
    <property type="entry name" value="PKD_dom"/>
</dbReference>
<organism evidence="4 5">
    <name type="scientific">Butyricimonas virosa</name>
    <dbReference type="NCBI Taxonomy" id="544645"/>
    <lineage>
        <taxon>Bacteria</taxon>
        <taxon>Pseudomonadati</taxon>
        <taxon>Bacteroidota</taxon>
        <taxon>Bacteroidia</taxon>
        <taxon>Bacteroidales</taxon>
        <taxon>Odoribacteraceae</taxon>
        <taxon>Butyricimonas</taxon>
    </lineage>
</organism>
<evidence type="ECO:0000256" key="2">
    <source>
        <dbReference type="ARBA" id="ARBA00022737"/>
    </source>
</evidence>
<dbReference type="InterPro" id="IPR052574">
    <property type="entry name" value="CDIRP"/>
</dbReference>
<dbReference type="InterPro" id="IPR032675">
    <property type="entry name" value="LRR_dom_sf"/>
</dbReference>
<dbReference type="InterPro" id="IPR013783">
    <property type="entry name" value="Ig-like_fold"/>
</dbReference>
<feature type="domain" description="PKD" evidence="3">
    <location>
        <begin position="61"/>
        <end position="93"/>
    </location>
</feature>
<dbReference type="InterPro" id="IPR035986">
    <property type="entry name" value="PKD_dom_sf"/>
</dbReference>
<dbReference type="PROSITE" id="PS50093">
    <property type="entry name" value="PKD"/>
    <property type="match status" value="1"/>
</dbReference>
<proteinExistence type="predicted"/>
<evidence type="ECO:0000313" key="4">
    <source>
        <dbReference type="EMBL" id="QRO50606.1"/>
    </source>
</evidence>
<sequence length="320" mass="36544">MKKYSILFMAIATILFISCSKDDNDYDDGTWSTVEMTVNVTKVPMEVRPCGESQSGEIHVTWGDGSKGSGLEDTFRHTYTTPGNYKITMKVRNMEYASVWYYYSSIHFKDCPDLERTKSMMRYGAGDTLHVPKTVTLENCPNLTVASFVSQNVTSLEIKNCPQIKYLYIDYHQLSSLNLDLPLLEELDCSDGALKELDLSHFPALKRLYCGLNKLSDIDLKKCSNLVELNCSYNQLTELNLGNCCELTELDCSNNKFTELDVSNNTKLKYLNCEYTSDVDKCNLETIWVWEDAPVEYGIYGRPYVKGWTTPIDVKFIEKK</sequence>
<evidence type="ECO:0000259" key="3">
    <source>
        <dbReference type="PROSITE" id="PS50093"/>
    </source>
</evidence>
<keyword evidence="2" id="KW-0677">Repeat</keyword>
<dbReference type="PANTHER" id="PTHR47566">
    <property type="match status" value="1"/>
</dbReference>
<dbReference type="SUPFAM" id="SSF49299">
    <property type="entry name" value="PKD domain"/>
    <property type="match status" value="1"/>
</dbReference>
<evidence type="ECO:0000313" key="5">
    <source>
        <dbReference type="Proteomes" id="UP000654720"/>
    </source>
</evidence>
<evidence type="ECO:0000256" key="1">
    <source>
        <dbReference type="ARBA" id="ARBA00022614"/>
    </source>
</evidence>
<dbReference type="Proteomes" id="UP000654720">
    <property type="component" value="Chromosome"/>
</dbReference>
<gene>
    <name evidence="4" type="ORF">I6J59_02940</name>
</gene>
<dbReference type="SUPFAM" id="SSF52058">
    <property type="entry name" value="L domain-like"/>
    <property type="match status" value="1"/>
</dbReference>
<accession>A0ABX7H6V7</accession>
<dbReference type="EMBL" id="CP069450">
    <property type="protein sequence ID" value="QRO50606.1"/>
    <property type="molecule type" value="Genomic_DNA"/>
</dbReference>
<dbReference type="Gene3D" id="2.60.40.10">
    <property type="entry name" value="Immunoglobulins"/>
    <property type="match status" value="1"/>
</dbReference>
<name>A0ABX7H6V7_9BACT</name>
<dbReference type="GeneID" id="93096576"/>
<dbReference type="CDD" id="cd00146">
    <property type="entry name" value="PKD"/>
    <property type="match status" value="1"/>
</dbReference>
<dbReference type="PROSITE" id="PS51257">
    <property type="entry name" value="PROKAR_LIPOPROTEIN"/>
    <property type="match status" value="1"/>
</dbReference>
<dbReference type="Gene3D" id="3.80.10.10">
    <property type="entry name" value="Ribonuclease Inhibitor"/>
    <property type="match status" value="1"/>
</dbReference>
<protein>
    <submittedName>
        <fullName evidence="4">PKD domain-containing protein</fullName>
    </submittedName>
</protein>
<dbReference type="PANTHER" id="PTHR47566:SF1">
    <property type="entry name" value="PROTEIN NUD1"/>
    <property type="match status" value="1"/>
</dbReference>
<dbReference type="RefSeq" id="WP_027202155.1">
    <property type="nucleotide sequence ID" value="NZ_CP069450.1"/>
</dbReference>